<organism evidence="2 3">
    <name type="scientific">Dissostichus eleginoides</name>
    <name type="common">Patagonian toothfish</name>
    <name type="synonym">Dissostichus amissus</name>
    <dbReference type="NCBI Taxonomy" id="100907"/>
    <lineage>
        <taxon>Eukaryota</taxon>
        <taxon>Metazoa</taxon>
        <taxon>Chordata</taxon>
        <taxon>Craniata</taxon>
        <taxon>Vertebrata</taxon>
        <taxon>Euteleostomi</taxon>
        <taxon>Actinopterygii</taxon>
        <taxon>Neopterygii</taxon>
        <taxon>Teleostei</taxon>
        <taxon>Neoteleostei</taxon>
        <taxon>Acanthomorphata</taxon>
        <taxon>Eupercaria</taxon>
        <taxon>Perciformes</taxon>
        <taxon>Notothenioidei</taxon>
        <taxon>Nototheniidae</taxon>
        <taxon>Dissostichus</taxon>
    </lineage>
</organism>
<proteinExistence type="predicted"/>
<protein>
    <submittedName>
        <fullName evidence="2">Meprin A subunit beta</fullName>
    </submittedName>
</protein>
<evidence type="ECO:0000256" key="1">
    <source>
        <dbReference type="SAM" id="Phobius"/>
    </source>
</evidence>
<dbReference type="EMBL" id="JASDAP010000001">
    <property type="protein sequence ID" value="KAK1906194.1"/>
    <property type="molecule type" value="Genomic_DNA"/>
</dbReference>
<dbReference type="Proteomes" id="UP001228049">
    <property type="component" value="Unassembled WGS sequence"/>
</dbReference>
<evidence type="ECO:0000313" key="3">
    <source>
        <dbReference type="Proteomes" id="UP001228049"/>
    </source>
</evidence>
<keyword evidence="1" id="KW-0472">Membrane</keyword>
<feature type="transmembrane region" description="Helical" evidence="1">
    <location>
        <begin position="69"/>
        <end position="92"/>
    </location>
</feature>
<name>A0AAD9CV90_DISEL</name>
<comment type="caution">
    <text evidence="2">The sequence shown here is derived from an EMBL/GenBank/DDBJ whole genome shotgun (WGS) entry which is preliminary data.</text>
</comment>
<gene>
    <name evidence="2" type="ORF">KUDE01_008596</name>
</gene>
<reference evidence="2" key="1">
    <citation type="submission" date="2023-04" db="EMBL/GenBank/DDBJ databases">
        <title>Chromosome-level genome of Chaenocephalus aceratus.</title>
        <authorList>
            <person name="Park H."/>
        </authorList>
    </citation>
    <scope>NUCLEOTIDE SEQUENCE</scope>
    <source>
        <strain evidence="2">DE</strain>
        <tissue evidence="2">Muscle</tissue>
    </source>
</reference>
<keyword evidence="3" id="KW-1185">Reference proteome</keyword>
<keyword evidence="1" id="KW-1133">Transmembrane helix</keyword>
<keyword evidence="1" id="KW-0812">Transmembrane</keyword>
<evidence type="ECO:0000313" key="2">
    <source>
        <dbReference type="EMBL" id="KAK1906194.1"/>
    </source>
</evidence>
<accession>A0AAD9CV90</accession>
<sequence>MLDQNANIQLQMSKQFSITIDQSTYSDGSYVWGNPRLDGFYYVDDTGETIFSGPLFTTREPPRTIDDSIFGFSPGLVCSPVLTLLLALMLLIS</sequence>
<dbReference type="AlphaFoldDB" id="A0AAD9CV90"/>